<feature type="transmembrane region" description="Helical" evidence="11">
    <location>
        <begin position="388"/>
        <end position="408"/>
    </location>
</feature>
<feature type="transmembrane region" description="Helical" evidence="11">
    <location>
        <begin position="508"/>
        <end position="525"/>
    </location>
</feature>
<evidence type="ECO:0000256" key="4">
    <source>
        <dbReference type="ARBA" id="ARBA00022538"/>
    </source>
</evidence>
<dbReference type="GO" id="GO:1990573">
    <property type="term" value="P:potassium ion import across plasma membrane"/>
    <property type="evidence" value="ECO:0007669"/>
    <property type="project" value="TreeGrafter"/>
</dbReference>
<dbReference type="GO" id="GO:0140107">
    <property type="term" value="F:high-affinity potassium ion transmembrane transporter activity"/>
    <property type="evidence" value="ECO:0007669"/>
    <property type="project" value="TreeGrafter"/>
</dbReference>
<keyword evidence="3" id="KW-0813">Transport</keyword>
<evidence type="ECO:0000256" key="8">
    <source>
        <dbReference type="ARBA" id="ARBA00023065"/>
    </source>
</evidence>
<dbReference type="OrthoDB" id="9999863at2759"/>
<feature type="region of interest" description="Disordered" evidence="10">
    <location>
        <begin position="141"/>
        <end position="216"/>
    </location>
</feature>
<dbReference type="GO" id="GO:0030007">
    <property type="term" value="P:intracellular potassium ion homeostasis"/>
    <property type="evidence" value="ECO:0007669"/>
    <property type="project" value="InterPro"/>
</dbReference>
<evidence type="ECO:0000256" key="10">
    <source>
        <dbReference type="SAM" id="MobiDB-lite"/>
    </source>
</evidence>
<evidence type="ECO:0000256" key="7">
    <source>
        <dbReference type="ARBA" id="ARBA00022989"/>
    </source>
</evidence>
<feature type="transmembrane region" description="Helical" evidence="11">
    <location>
        <begin position="254"/>
        <end position="276"/>
    </location>
</feature>
<organism evidence="12 13">
    <name type="scientific">Aspergillus ochraceoroseus IBT 24754</name>
    <dbReference type="NCBI Taxonomy" id="1392256"/>
    <lineage>
        <taxon>Eukaryota</taxon>
        <taxon>Fungi</taxon>
        <taxon>Dikarya</taxon>
        <taxon>Ascomycota</taxon>
        <taxon>Pezizomycotina</taxon>
        <taxon>Eurotiomycetes</taxon>
        <taxon>Eurotiomycetidae</taxon>
        <taxon>Eurotiales</taxon>
        <taxon>Aspergillaceae</taxon>
        <taxon>Aspergillus</taxon>
        <taxon>Aspergillus subgen. Nidulantes</taxon>
    </lineage>
</organism>
<dbReference type="GeneID" id="63817005"/>
<dbReference type="RefSeq" id="XP_040749901.1">
    <property type="nucleotide sequence ID" value="XM_040900123.1"/>
</dbReference>
<feature type="compositionally biased region" description="Low complexity" evidence="10">
    <location>
        <begin position="159"/>
        <end position="177"/>
    </location>
</feature>
<accession>A0A2T5LQG1</accession>
<keyword evidence="8" id="KW-0406">Ion transport</keyword>
<dbReference type="InterPro" id="IPR051143">
    <property type="entry name" value="TrkH_K-transport"/>
</dbReference>
<keyword evidence="9 11" id="KW-0472">Membrane</keyword>
<name>A0A2T5LQG1_9EURO</name>
<feature type="transmembrane region" description="Helical" evidence="11">
    <location>
        <begin position="326"/>
        <end position="353"/>
    </location>
</feature>
<comment type="similarity">
    <text evidence="2">Belongs to the TrkH potassium transport family.</text>
</comment>
<evidence type="ECO:0000256" key="5">
    <source>
        <dbReference type="ARBA" id="ARBA00022692"/>
    </source>
</evidence>
<keyword evidence="6" id="KW-0630">Potassium</keyword>
<comment type="subcellular location">
    <subcellularLocation>
        <location evidence="1">Membrane</location>
        <topology evidence="1">Multi-pass membrane protein</topology>
    </subcellularLocation>
</comment>
<evidence type="ECO:0000256" key="1">
    <source>
        <dbReference type="ARBA" id="ARBA00004141"/>
    </source>
</evidence>
<dbReference type="InterPro" id="IPR015958">
    <property type="entry name" value="Trk1_fungi"/>
</dbReference>
<evidence type="ECO:0000256" key="11">
    <source>
        <dbReference type="SAM" id="Phobius"/>
    </source>
</evidence>
<dbReference type="GO" id="GO:0005886">
    <property type="term" value="C:plasma membrane"/>
    <property type="evidence" value="ECO:0007669"/>
    <property type="project" value="InterPro"/>
</dbReference>
<keyword evidence="7 11" id="KW-1133">Transmembrane helix</keyword>
<feature type="compositionally biased region" description="Basic and acidic residues" evidence="10">
    <location>
        <begin position="190"/>
        <end position="199"/>
    </location>
</feature>
<evidence type="ECO:0000256" key="6">
    <source>
        <dbReference type="ARBA" id="ARBA00022958"/>
    </source>
</evidence>
<dbReference type="Pfam" id="PF02386">
    <property type="entry name" value="TrkH"/>
    <property type="match status" value="1"/>
</dbReference>
<dbReference type="VEuPathDB" id="FungiDB:P175DRAFT_0534247"/>
<feature type="transmembrane region" description="Helical" evidence="11">
    <location>
        <begin position="71"/>
        <end position="96"/>
    </location>
</feature>
<keyword evidence="5 11" id="KW-0812">Transmembrane</keyword>
<dbReference type="PIRSF" id="PIRSF002450">
    <property type="entry name" value="K+_transpter_TRK"/>
    <property type="match status" value="1"/>
</dbReference>
<proteinExistence type="inferred from homology"/>
<evidence type="ECO:0000313" key="13">
    <source>
        <dbReference type="Proteomes" id="UP000244073"/>
    </source>
</evidence>
<dbReference type="NCBIfam" id="TIGR00934">
    <property type="entry name" value="2a38euk"/>
    <property type="match status" value="1"/>
</dbReference>
<dbReference type="InterPro" id="IPR003445">
    <property type="entry name" value="Cat_transpt"/>
</dbReference>
<dbReference type="EMBL" id="MSFN02000007">
    <property type="protein sequence ID" value="PTU18509.1"/>
    <property type="molecule type" value="Genomic_DNA"/>
</dbReference>
<dbReference type="InterPro" id="IPR004773">
    <property type="entry name" value="K/Na_transp_Trk1/HKT1"/>
</dbReference>
<evidence type="ECO:0000313" key="12">
    <source>
        <dbReference type="EMBL" id="PTU18509.1"/>
    </source>
</evidence>
<dbReference type="PANTHER" id="PTHR31064:SF30">
    <property type="entry name" value="HIGH-AFFINITY POTASSIUM TRANSPORT PROTEIN-RELATED"/>
    <property type="match status" value="1"/>
</dbReference>
<evidence type="ECO:0000256" key="2">
    <source>
        <dbReference type="ARBA" id="ARBA00009137"/>
    </source>
</evidence>
<keyword evidence="4" id="KW-0633">Potassium transport</keyword>
<evidence type="ECO:0000256" key="3">
    <source>
        <dbReference type="ARBA" id="ARBA00022448"/>
    </source>
</evidence>
<gene>
    <name evidence="12" type="ORF">P175DRAFT_0534247</name>
</gene>
<feature type="transmembrane region" description="Helical" evidence="11">
    <location>
        <begin position="447"/>
        <end position="470"/>
    </location>
</feature>
<reference evidence="12 13" key="1">
    <citation type="journal article" date="2018" name="Proc. Natl. Acad. Sci. U.S.A.">
        <title>Linking secondary metabolites to gene clusters through genome sequencing of six diverse Aspergillus species.</title>
        <authorList>
            <person name="Kaerboelling I."/>
            <person name="Vesth T.C."/>
            <person name="Frisvad J.C."/>
            <person name="Nybo J.L."/>
            <person name="Theobald S."/>
            <person name="Kuo A."/>
            <person name="Bowyer P."/>
            <person name="Matsuda Y."/>
            <person name="Mondo S."/>
            <person name="Lyhne E.K."/>
            <person name="Kogle M.E."/>
            <person name="Clum A."/>
            <person name="Lipzen A."/>
            <person name="Salamov A."/>
            <person name="Ngan C.Y."/>
            <person name="Daum C."/>
            <person name="Chiniquy J."/>
            <person name="Barry K."/>
            <person name="LaButti K."/>
            <person name="Haridas S."/>
            <person name="Simmons B.A."/>
            <person name="Magnuson J.K."/>
            <person name="Mortensen U.H."/>
            <person name="Larsen T.O."/>
            <person name="Grigoriev I.V."/>
            <person name="Baker S.E."/>
            <person name="Andersen M.R."/>
        </authorList>
    </citation>
    <scope>NUCLEOTIDE SEQUENCE [LARGE SCALE GENOMIC DNA]</scope>
    <source>
        <strain evidence="12 13">IBT 24754</strain>
    </source>
</reference>
<protein>
    <recommendedName>
        <fullName evidence="14">Potassium transport protein</fullName>
    </recommendedName>
</protein>
<dbReference type="PANTHER" id="PTHR31064">
    <property type="entry name" value="POTASSIUM TRANSPORT PROTEIN DDB_G0292412-RELATED"/>
    <property type="match status" value="1"/>
</dbReference>
<evidence type="ECO:0008006" key="14">
    <source>
        <dbReference type="Google" id="ProtNLM"/>
    </source>
</evidence>
<feature type="compositionally biased region" description="Basic residues" evidence="10">
    <location>
        <begin position="205"/>
        <end position="214"/>
    </location>
</feature>
<comment type="caution">
    <text evidence="12">The sequence shown here is derived from an EMBL/GenBank/DDBJ whole genome shotgun (WGS) entry which is preliminary data.</text>
</comment>
<feature type="transmembrane region" description="Helical" evidence="11">
    <location>
        <begin position="20"/>
        <end position="51"/>
    </location>
</feature>
<dbReference type="Proteomes" id="UP000244073">
    <property type="component" value="Unassembled WGS sequence"/>
</dbReference>
<evidence type="ECO:0000256" key="9">
    <source>
        <dbReference type="ARBA" id="ARBA00023136"/>
    </source>
</evidence>
<sequence length="682" mass="76597">MPPAELHIDQSPLRLCHHYFYILFWVLVTAIILYVPGGLSLIDALLLASGAATQGGLNPVDLNKLHVVQQIALWVIPMVTNVIVLNTLIVLLRLYWFRNRFRHVLDQAKATSESEGIQESMEMNRSALSVAVSQGRTSQEQPLLVAASAAQEPDEGESGDLSGSSRTARSSVSSSTGLQVAFREPEIEDEPKHHHDRSYSEQQRGHHHHHHHHHDLSYLPAAVTRPHSLANYSDWNERQKEELGGIEYRALKTLLVILLCYFFLFHLLGLVVFVIWALSSAQYDHVFDSTEVNQTWWAIFTAGSAFNDLGYTLTPNSMESFRSAPFPLLLMTFLIIIGNTGFPCMLRFIIWLLSKVTSCGSALDEELQYLLDRPRRCFTLLFPSAETWRLGAVLLLLSVIDLAIFWALETTPYREEQISFGMEIVNGLFQIASTRTAGFSAMPLSQLYPGVQVSFIVMMYISAFPTAIAMRKTTVYEEQSLAIDEEPDAEHSQPGPAQGLVGHIQRQLGFDLWFMMLGFFTIAVVEGQRLRQSNNDDAAFALFPVLFEIVSAYGTVGLSLGYPGTDTSLCGEFTSVSKLVIVAMQVRGRHRGLPHAVDHAILLPREAGVSTQQEGREWWRWKRRFAFGRVTLGYQTLGYGRSQAASILFLYRKSRQRIHKANSSVVQFAVGAERPTPRWVTV</sequence>
<dbReference type="AlphaFoldDB" id="A0A2T5LQG1"/>